<comment type="caution">
    <text evidence="3">The sequence shown here is derived from an EMBL/GenBank/DDBJ whole genome shotgun (WGS) entry which is preliminary data.</text>
</comment>
<accession>A0A2N3G5U0</accession>
<reference evidence="3 4" key="1">
    <citation type="journal article" date="2017" name="ISME J.">
        <title>Potential for microbial H2 and metal transformations associated with novel bacteria and archaea in deep terrestrial subsurface sediments.</title>
        <authorList>
            <person name="Hernsdorf A.W."/>
            <person name="Amano Y."/>
            <person name="Miyakawa K."/>
            <person name="Ise K."/>
            <person name="Suzuki Y."/>
            <person name="Anantharaman K."/>
            <person name="Probst A."/>
            <person name="Burstein D."/>
            <person name="Thomas B.C."/>
            <person name="Banfield J.F."/>
        </authorList>
    </citation>
    <scope>NUCLEOTIDE SEQUENCE [LARGE SCALE GENOMIC DNA]</scope>
    <source>
        <strain evidence="3">HGW-Actinobacteria-3</strain>
    </source>
</reference>
<feature type="region of interest" description="Disordered" evidence="1">
    <location>
        <begin position="59"/>
        <end position="207"/>
    </location>
</feature>
<name>A0A2N3G5U0_9ACTN</name>
<gene>
    <name evidence="3" type="ORF">CVT63_04620</name>
</gene>
<keyword evidence="2" id="KW-0812">Transmembrane</keyword>
<keyword evidence="2" id="KW-1133">Transmembrane helix</keyword>
<feature type="compositionally biased region" description="Polar residues" evidence="1">
    <location>
        <begin position="76"/>
        <end position="96"/>
    </location>
</feature>
<evidence type="ECO:0000313" key="4">
    <source>
        <dbReference type="Proteomes" id="UP000233654"/>
    </source>
</evidence>
<protein>
    <submittedName>
        <fullName evidence="3">Uncharacterized protein</fullName>
    </submittedName>
</protein>
<dbReference type="Proteomes" id="UP000233654">
    <property type="component" value="Unassembled WGS sequence"/>
</dbReference>
<sequence>MANKRIELEQYRHYVNLIEEAPNRKVVQKGLLICVVVMTLLAVGMFFLGSMSINLASNPRNITEKPQPKAPAGATPGNQTMPNGQNIPVQQGMPSPSGNPTPVPNQSPSPTPAPGGQGMAPSGVSDLISDTTNAGMPSGAGEGDLLAQAQPTPAPANAPVMNIPPGSETAVPAGTSPSKTSTKDKDKKKAKKPLSQETKGVGSLSKLTNSVSGRGLQIYLLLHVIALITLMYVAVKRVRVEGKSK</sequence>
<evidence type="ECO:0000256" key="1">
    <source>
        <dbReference type="SAM" id="MobiDB-lite"/>
    </source>
</evidence>
<evidence type="ECO:0000256" key="2">
    <source>
        <dbReference type="SAM" id="Phobius"/>
    </source>
</evidence>
<evidence type="ECO:0000313" key="3">
    <source>
        <dbReference type="EMBL" id="PKQ28087.1"/>
    </source>
</evidence>
<organism evidence="3 4">
    <name type="scientific">Candidatus Anoxymicrobium japonicum</name>
    <dbReference type="NCBI Taxonomy" id="2013648"/>
    <lineage>
        <taxon>Bacteria</taxon>
        <taxon>Bacillati</taxon>
        <taxon>Actinomycetota</taxon>
        <taxon>Candidatus Geothermincolia</taxon>
        <taxon>Candidatus Geothermincolales</taxon>
        <taxon>Candidatus Anoxymicrobiaceae</taxon>
        <taxon>Candidatus Anoxymicrobium</taxon>
    </lineage>
</organism>
<feature type="transmembrane region" description="Helical" evidence="2">
    <location>
        <begin position="216"/>
        <end position="235"/>
    </location>
</feature>
<dbReference type="AlphaFoldDB" id="A0A2N3G5U0"/>
<dbReference type="EMBL" id="PHEX01000033">
    <property type="protein sequence ID" value="PKQ28087.1"/>
    <property type="molecule type" value="Genomic_DNA"/>
</dbReference>
<feature type="transmembrane region" description="Helical" evidence="2">
    <location>
        <begin position="31"/>
        <end position="53"/>
    </location>
</feature>
<proteinExistence type="predicted"/>
<feature type="compositionally biased region" description="Low complexity" evidence="1">
    <location>
        <begin position="147"/>
        <end position="159"/>
    </location>
</feature>
<keyword evidence="2" id="KW-0472">Membrane</keyword>
<feature type="compositionally biased region" description="Pro residues" evidence="1">
    <location>
        <begin position="97"/>
        <end position="113"/>
    </location>
</feature>